<gene>
    <name evidence="11 12" type="primary">rpoZ</name>
    <name evidence="12" type="ORF">CVIC8964_0579</name>
    <name evidence="13" type="ORF">CVIC9261_02835</name>
</gene>
<evidence type="ECO:0000256" key="11">
    <source>
        <dbReference type="HAMAP-Rule" id="MF_00366"/>
    </source>
</evidence>
<evidence type="ECO:0000256" key="3">
    <source>
        <dbReference type="ARBA" id="ARBA00013725"/>
    </source>
</evidence>
<keyword evidence="4 11" id="KW-0240">DNA-directed RNA polymerase</keyword>
<dbReference type="Pfam" id="PF01192">
    <property type="entry name" value="RNA_pol_Rpb6"/>
    <property type="match status" value="1"/>
</dbReference>
<keyword evidence="7 11" id="KW-0804">Transcription</keyword>
<dbReference type="HAMAP" id="MF_00366">
    <property type="entry name" value="RNApol_bact_RpoZ"/>
    <property type="match status" value="1"/>
</dbReference>
<dbReference type="InterPro" id="IPR036161">
    <property type="entry name" value="RPB6/omega-like_sf"/>
</dbReference>
<dbReference type="SMART" id="SM01409">
    <property type="entry name" value="RNA_pol_Rpb6"/>
    <property type="match status" value="1"/>
</dbReference>
<dbReference type="AlphaFoldDB" id="A0A1X9T0J2"/>
<evidence type="ECO:0000313" key="12">
    <source>
        <dbReference type="EMBL" id="ARR01995.1"/>
    </source>
</evidence>
<comment type="function">
    <text evidence="11">Promotes RNA polymerase assembly. Latches the N- and C-terminal regions of the beta' subunit thereby facilitating its interaction with the beta and alpha subunits.</text>
</comment>
<accession>A0A1X9T0J2</accession>
<dbReference type="NCBIfam" id="NF001579">
    <property type="entry name" value="PRK00392.6-2"/>
    <property type="match status" value="1"/>
</dbReference>
<keyword evidence="6 11" id="KW-0548">Nucleotidyltransferase</keyword>
<comment type="subunit">
    <text evidence="11">The RNAP catalytic core consists of 2 alpha, 1 beta, 1 beta' and 1 omega subunit. When a sigma factor is associated with the core the holoenzyme is formed, which can initiate transcription.</text>
</comment>
<evidence type="ECO:0000256" key="8">
    <source>
        <dbReference type="ARBA" id="ARBA00029924"/>
    </source>
</evidence>
<comment type="catalytic activity">
    <reaction evidence="10 11">
        <text>RNA(n) + a ribonucleoside 5'-triphosphate = RNA(n+1) + diphosphate</text>
        <dbReference type="Rhea" id="RHEA:21248"/>
        <dbReference type="Rhea" id="RHEA-COMP:14527"/>
        <dbReference type="Rhea" id="RHEA-COMP:17342"/>
        <dbReference type="ChEBI" id="CHEBI:33019"/>
        <dbReference type="ChEBI" id="CHEBI:61557"/>
        <dbReference type="ChEBI" id="CHEBI:140395"/>
        <dbReference type="EC" id="2.7.7.6"/>
    </reaction>
</comment>
<dbReference type="EMBL" id="CP018791">
    <property type="protein sequence ID" value="ARR01995.1"/>
    <property type="molecule type" value="Genomic_DNA"/>
</dbReference>
<dbReference type="KEGG" id="camz:CVIC12175_0577"/>
<name>A0A1X9T0J2_9BACT</name>
<dbReference type="GO" id="GO:0003677">
    <property type="term" value="F:DNA binding"/>
    <property type="evidence" value="ECO:0007669"/>
    <property type="project" value="UniProtKB-UniRule"/>
</dbReference>
<evidence type="ECO:0000256" key="10">
    <source>
        <dbReference type="ARBA" id="ARBA00048552"/>
    </source>
</evidence>
<evidence type="ECO:0000256" key="2">
    <source>
        <dbReference type="ARBA" id="ARBA00012418"/>
    </source>
</evidence>
<dbReference type="InterPro" id="IPR006110">
    <property type="entry name" value="Pol_omega/Rpo6/RPB6"/>
</dbReference>
<proteinExistence type="inferred from homology"/>
<dbReference type="GO" id="GO:0000428">
    <property type="term" value="C:DNA-directed RNA polymerase complex"/>
    <property type="evidence" value="ECO:0007669"/>
    <property type="project" value="UniProtKB-KW"/>
</dbReference>
<evidence type="ECO:0000313" key="13">
    <source>
        <dbReference type="EMBL" id="WWC42280.1"/>
    </source>
</evidence>
<evidence type="ECO:0000256" key="6">
    <source>
        <dbReference type="ARBA" id="ARBA00022695"/>
    </source>
</evidence>
<dbReference type="GO" id="GO:0006351">
    <property type="term" value="P:DNA-templated transcription"/>
    <property type="evidence" value="ECO:0007669"/>
    <property type="project" value="UniProtKB-UniRule"/>
</dbReference>
<evidence type="ECO:0000256" key="4">
    <source>
        <dbReference type="ARBA" id="ARBA00022478"/>
    </source>
</evidence>
<dbReference type="EC" id="2.7.7.6" evidence="2 11"/>
<evidence type="ECO:0000256" key="7">
    <source>
        <dbReference type="ARBA" id="ARBA00023163"/>
    </source>
</evidence>
<protein>
    <recommendedName>
        <fullName evidence="3 11">DNA-directed RNA polymerase subunit omega</fullName>
        <shortName evidence="11">RNAP omega subunit</shortName>
        <ecNumber evidence="2 11">2.7.7.6</ecNumber>
    </recommendedName>
    <alternativeName>
        <fullName evidence="9 11">RNA polymerase omega subunit</fullName>
    </alternativeName>
    <alternativeName>
        <fullName evidence="8 11">Transcriptase subunit omega</fullName>
    </alternativeName>
</protein>
<organism evidence="12 14">
    <name type="scientific">Campylobacter vicugnae</name>
    <dbReference type="NCBI Taxonomy" id="1660076"/>
    <lineage>
        <taxon>Bacteria</taxon>
        <taxon>Pseudomonadati</taxon>
        <taxon>Campylobacterota</taxon>
        <taxon>Epsilonproteobacteria</taxon>
        <taxon>Campylobacterales</taxon>
        <taxon>Campylobacteraceae</taxon>
        <taxon>Campylobacter</taxon>
    </lineage>
</organism>
<dbReference type="OrthoDB" id="5334728at2"/>
<dbReference type="RefSeq" id="WP_086248158.1">
    <property type="nucleotide sequence ID" value="NZ_CP018791.1"/>
</dbReference>
<dbReference type="NCBIfam" id="TIGR00690">
    <property type="entry name" value="rpoZ"/>
    <property type="match status" value="1"/>
</dbReference>
<comment type="similarity">
    <text evidence="1 11">Belongs to the RNA polymerase subunit omega family.</text>
</comment>
<evidence type="ECO:0000256" key="5">
    <source>
        <dbReference type="ARBA" id="ARBA00022679"/>
    </source>
</evidence>
<dbReference type="Proteomes" id="UP001318120">
    <property type="component" value="Chromosome"/>
</dbReference>
<evidence type="ECO:0000313" key="14">
    <source>
        <dbReference type="Proteomes" id="UP000194265"/>
    </source>
</evidence>
<dbReference type="STRING" id="1660074.CVIC8964_0579"/>
<sequence length="72" mass="7807">MRIEEIAAKALEAVGDDRYQLALLVAKRAEAIANGAQILVEVNAQKMKFTDIALLEIAQGKIALEGIVESNR</sequence>
<dbReference type="GO" id="GO:0003899">
    <property type="term" value="F:DNA-directed RNA polymerase activity"/>
    <property type="evidence" value="ECO:0007669"/>
    <property type="project" value="UniProtKB-UniRule"/>
</dbReference>
<dbReference type="SUPFAM" id="SSF63562">
    <property type="entry name" value="RPB6/omega subunit-like"/>
    <property type="match status" value="1"/>
</dbReference>
<keyword evidence="15" id="KW-1185">Reference proteome</keyword>
<dbReference type="Gene3D" id="3.90.940.10">
    <property type="match status" value="1"/>
</dbReference>
<dbReference type="InterPro" id="IPR003716">
    <property type="entry name" value="DNA-dir_RNA_pol_omega"/>
</dbReference>
<evidence type="ECO:0000313" key="15">
    <source>
        <dbReference type="Proteomes" id="UP001318120"/>
    </source>
</evidence>
<reference evidence="13" key="2">
    <citation type="submission" date="2024-02" db="EMBL/GenBank/DDBJ databases">
        <authorList>
            <person name="Miller W.G."/>
            <person name="Yee E."/>
            <person name="Lopes B.S."/>
            <person name="Chapman M.H."/>
            <person name="Huynh S."/>
            <person name="Bono J.L."/>
            <person name="Parker C.T."/>
            <person name="Strachan N.J.C."/>
            <person name="Forbes K.J."/>
        </authorList>
    </citation>
    <scope>NUCLEOTIDE SEQUENCE</scope>
    <source>
        <strain evidence="13">RM9261</strain>
    </source>
</reference>
<dbReference type="EMBL" id="CP144916">
    <property type="protein sequence ID" value="WWC42280.1"/>
    <property type="molecule type" value="Genomic_DNA"/>
</dbReference>
<evidence type="ECO:0000256" key="1">
    <source>
        <dbReference type="ARBA" id="ARBA00006711"/>
    </source>
</evidence>
<reference evidence="14 15" key="1">
    <citation type="journal article" date="2017" name="Genome Biol. Evol.">
        <title>Comparative Genomic Analysis Identifies a Campylobacter Clade Deficient in Selenium Metabolism.</title>
        <authorList>
            <person name="Miller W.G."/>
            <person name="Yee E."/>
            <person name="Lopes B.S."/>
            <person name="Chapman M.H."/>
            <person name="Huynh S."/>
            <person name="Bono J.L."/>
            <person name="Parker C.T."/>
            <person name="Strachan N.J.C."/>
            <person name="Forbes K.J."/>
        </authorList>
    </citation>
    <scope>NUCLEOTIDE SEQUENCE [LARGE SCALE GENOMIC DNA]</scope>
    <source>
        <strain evidence="12 14">RM8964</strain>
        <strain evidence="13 15">RM9261</strain>
    </source>
</reference>
<keyword evidence="5 11" id="KW-0808">Transferase</keyword>
<dbReference type="Proteomes" id="UP000194265">
    <property type="component" value="Chromosome"/>
</dbReference>
<dbReference type="GeneID" id="93113011"/>
<evidence type="ECO:0000256" key="9">
    <source>
        <dbReference type="ARBA" id="ARBA00030998"/>
    </source>
</evidence>